<keyword evidence="9 14" id="KW-0274">FAD</keyword>
<evidence type="ECO:0000259" key="15">
    <source>
        <dbReference type="SMART" id="SM00904"/>
    </source>
</evidence>
<dbReference type="SMART" id="SM00904">
    <property type="entry name" value="Flavokinase"/>
    <property type="match status" value="1"/>
</dbReference>
<evidence type="ECO:0000256" key="8">
    <source>
        <dbReference type="ARBA" id="ARBA00022777"/>
    </source>
</evidence>
<evidence type="ECO:0000256" key="1">
    <source>
        <dbReference type="ARBA" id="ARBA00004726"/>
    </source>
</evidence>
<comment type="catalytic activity">
    <reaction evidence="12 14">
        <text>riboflavin + ATP = FMN + ADP + H(+)</text>
        <dbReference type="Rhea" id="RHEA:14357"/>
        <dbReference type="ChEBI" id="CHEBI:15378"/>
        <dbReference type="ChEBI" id="CHEBI:30616"/>
        <dbReference type="ChEBI" id="CHEBI:57986"/>
        <dbReference type="ChEBI" id="CHEBI:58210"/>
        <dbReference type="ChEBI" id="CHEBI:456216"/>
        <dbReference type="EC" id="2.7.1.26"/>
    </reaction>
</comment>
<evidence type="ECO:0000256" key="2">
    <source>
        <dbReference type="ARBA" id="ARBA00005201"/>
    </source>
</evidence>
<keyword evidence="6 14" id="KW-0548">Nucleotidyltransferase</keyword>
<dbReference type="RefSeq" id="WP_078692885.1">
    <property type="nucleotide sequence ID" value="NZ_FUWX01000004.1"/>
</dbReference>
<dbReference type="Proteomes" id="UP000191153">
    <property type="component" value="Unassembled WGS sequence"/>
</dbReference>
<dbReference type="AlphaFoldDB" id="A0A1T4K715"/>
<dbReference type="GO" id="GO:0003919">
    <property type="term" value="F:FMN adenylyltransferase activity"/>
    <property type="evidence" value="ECO:0007669"/>
    <property type="project" value="UniProtKB-UniRule"/>
</dbReference>
<dbReference type="PANTHER" id="PTHR22749">
    <property type="entry name" value="RIBOFLAVIN KINASE/FMN ADENYLYLTRANSFERASE"/>
    <property type="match status" value="1"/>
</dbReference>
<evidence type="ECO:0000256" key="3">
    <source>
        <dbReference type="ARBA" id="ARBA00022630"/>
    </source>
</evidence>
<sequence>MVIINDILNCDIDLKNSYVAIGAFDGIHRGHRELIESAVARAKANNGKAVIFTFANHPLETIDIRKAPKLINSREEKVHILASLGVDYLIMQPFTKDFANMDPEYFVGHVLKNIMNTKEIFIGFNFSFGKGGKAKTEELKKFGEKYNVLVNVIEPVKINGEIVSSTIIRDRILKGNLEETNLFLGAPFLIIGEVIHGKKLGRVMGFPTANLKILNKIYPPFGIYGGKVLIEGEHSERSAVINIGKNPTLKPGEQSIEVHILDFNGDIYGKKIYVRLLKYMRNEKKFNSMEELKSTINGDVKNWREFLKEENNGFSS</sequence>
<dbReference type="GO" id="GO:0009398">
    <property type="term" value="P:FMN biosynthetic process"/>
    <property type="evidence" value="ECO:0007669"/>
    <property type="project" value="UniProtKB-UniRule"/>
</dbReference>
<comment type="similarity">
    <text evidence="14">Belongs to the ribF family.</text>
</comment>
<dbReference type="OrthoDB" id="9803667at2"/>
<dbReference type="InterPro" id="IPR015865">
    <property type="entry name" value="Riboflavin_kinase_bac/euk"/>
</dbReference>
<dbReference type="InterPro" id="IPR023465">
    <property type="entry name" value="Riboflavin_kinase_dom_sf"/>
</dbReference>
<keyword evidence="17" id="KW-1185">Reference proteome</keyword>
<dbReference type="EMBL" id="FUWX01000004">
    <property type="protein sequence ID" value="SJZ38123.1"/>
    <property type="molecule type" value="Genomic_DNA"/>
</dbReference>
<dbReference type="Pfam" id="PF06574">
    <property type="entry name" value="FAD_syn"/>
    <property type="match status" value="1"/>
</dbReference>
<comment type="pathway">
    <text evidence="1 14">Cofactor biosynthesis; FAD biosynthesis; FAD from FMN: step 1/1.</text>
</comment>
<feature type="domain" description="Riboflavin kinase" evidence="15">
    <location>
        <begin position="183"/>
        <end position="308"/>
    </location>
</feature>
<dbReference type="STRING" id="180163.SAMN02745174_00349"/>
<evidence type="ECO:0000256" key="7">
    <source>
        <dbReference type="ARBA" id="ARBA00022741"/>
    </source>
</evidence>
<dbReference type="NCBIfam" id="NF004160">
    <property type="entry name" value="PRK05627.1-3"/>
    <property type="match status" value="1"/>
</dbReference>
<evidence type="ECO:0000313" key="16">
    <source>
        <dbReference type="EMBL" id="SJZ38123.1"/>
    </source>
</evidence>
<dbReference type="GO" id="GO:0006747">
    <property type="term" value="P:FAD biosynthetic process"/>
    <property type="evidence" value="ECO:0007669"/>
    <property type="project" value="UniProtKB-UniRule"/>
</dbReference>
<dbReference type="PANTHER" id="PTHR22749:SF6">
    <property type="entry name" value="RIBOFLAVIN KINASE"/>
    <property type="match status" value="1"/>
</dbReference>
<dbReference type="GO" id="GO:0008531">
    <property type="term" value="F:riboflavin kinase activity"/>
    <property type="evidence" value="ECO:0007669"/>
    <property type="project" value="UniProtKB-UniRule"/>
</dbReference>
<gene>
    <name evidence="16" type="ORF">SAMN02745174_00349</name>
</gene>
<dbReference type="EC" id="2.7.7.2" evidence="14"/>
<evidence type="ECO:0000313" key="17">
    <source>
        <dbReference type="Proteomes" id="UP000191153"/>
    </source>
</evidence>
<evidence type="ECO:0000256" key="14">
    <source>
        <dbReference type="PIRNR" id="PIRNR004491"/>
    </source>
</evidence>
<dbReference type="InterPro" id="IPR014729">
    <property type="entry name" value="Rossmann-like_a/b/a_fold"/>
</dbReference>
<evidence type="ECO:0000256" key="4">
    <source>
        <dbReference type="ARBA" id="ARBA00022643"/>
    </source>
</evidence>
<evidence type="ECO:0000256" key="13">
    <source>
        <dbReference type="ARBA" id="ARBA00049494"/>
    </source>
</evidence>
<dbReference type="Gene3D" id="2.40.30.30">
    <property type="entry name" value="Riboflavin kinase-like"/>
    <property type="match status" value="1"/>
</dbReference>
<keyword evidence="5 14" id="KW-0808">Transferase</keyword>
<keyword evidence="4 14" id="KW-0288">FMN</keyword>
<keyword evidence="11" id="KW-0511">Multifunctional enzyme</keyword>
<dbReference type="EC" id="2.7.1.26" evidence="14"/>
<dbReference type="UniPathway" id="UPA00276">
    <property type="reaction ID" value="UER00406"/>
</dbReference>
<reference evidence="16 17" key="1">
    <citation type="submission" date="2017-02" db="EMBL/GenBank/DDBJ databases">
        <authorList>
            <person name="Peterson S.W."/>
        </authorList>
    </citation>
    <scope>NUCLEOTIDE SEQUENCE [LARGE SCALE GENOMIC DNA]</scope>
    <source>
        <strain evidence="16 17">ATCC 700028</strain>
    </source>
</reference>
<dbReference type="GO" id="GO:0005524">
    <property type="term" value="F:ATP binding"/>
    <property type="evidence" value="ECO:0007669"/>
    <property type="project" value="UniProtKB-UniRule"/>
</dbReference>
<evidence type="ECO:0000256" key="9">
    <source>
        <dbReference type="ARBA" id="ARBA00022827"/>
    </source>
</evidence>
<comment type="catalytic activity">
    <reaction evidence="13 14">
        <text>FMN + ATP + H(+) = FAD + diphosphate</text>
        <dbReference type="Rhea" id="RHEA:17237"/>
        <dbReference type="ChEBI" id="CHEBI:15378"/>
        <dbReference type="ChEBI" id="CHEBI:30616"/>
        <dbReference type="ChEBI" id="CHEBI:33019"/>
        <dbReference type="ChEBI" id="CHEBI:57692"/>
        <dbReference type="ChEBI" id="CHEBI:58210"/>
        <dbReference type="EC" id="2.7.7.2"/>
    </reaction>
</comment>
<dbReference type="GO" id="GO:0009231">
    <property type="term" value="P:riboflavin biosynthetic process"/>
    <property type="evidence" value="ECO:0007669"/>
    <property type="project" value="InterPro"/>
</dbReference>
<evidence type="ECO:0000256" key="12">
    <source>
        <dbReference type="ARBA" id="ARBA00047880"/>
    </source>
</evidence>
<evidence type="ECO:0000256" key="6">
    <source>
        <dbReference type="ARBA" id="ARBA00022695"/>
    </source>
</evidence>
<organism evidence="16 17">
    <name type="scientific">Cetobacterium ceti</name>
    <dbReference type="NCBI Taxonomy" id="180163"/>
    <lineage>
        <taxon>Bacteria</taxon>
        <taxon>Fusobacteriati</taxon>
        <taxon>Fusobacteriota</taxon>
        <taxon>Fusobacteriia</taxon>
        <taxon>Fusobacteriales</taxon>
        <taxon>Fusobacteriaceae</taxon>
        <taxon>Cetobacterium</taxon>
    </lineage>
</organism>
<proteinExistence type="inferred from homology"/>
<keyword evidence="8 14" id="KW-0418">Kinase</keyword>
<dbReference type="InterPro" id="IPR015864">
    <property type="entry name" value="FAD_synthase"/>
</dbReference>
<dbReference type="Gene3D" id="3.40.50.620">
    <property type="entry name" value="HUPs"/>
    <property type="match status" value="1"/>
</dbReference>
<evidence type="ECO:0000256" key="10">
    <source>
        <dbReference type="ARBA" id="ARBA00022840"/>
    </source>
</evidence>
<dbReference type="UniPathway" id="UPA00277">
    <property type="reaction ID" value="UER00407"/>
</dbReference>
<dbReference type="SUPFAM" id="SSF82114">
    <property type="entry name" value="Riboflavin kinase-like"/>
    <property type="match status" value="1"/>
</dbReference>
<protein>
    <recommendedName>
        <fullName evidence="14">Riboflavin biosynthesis protein</fullName>
    </recommendedName>
    <domain>
        <recommendedName>
            <fullName evidence="14">Riboflavin kinase</fullName>
            <ecNumber evidence="14">2.7.1.26</ecNumber>
        </recommendedName>
        <alternativeName>
            <fullName evidence="14">Flavokinase</fullName>
        </alternativeName>
    </domain>
    <domain>
        <recommendedName>
            <fullName evidence="14">FMN adenylyltransferase</fullName>
            <ecNumber evidence="14">2.7.7.2</ecNumber>
        </recommendedName>
        <alternativeName>
            <fullName evidence="14">FAD pyrophosphorylase</fullName>
        </alternativeName>
        <alternativeName>
            <fullName evidence="14">FAD synthase</fullName>
        </alternativeName>
    </domain>
</protein>
<keyword evidence="3 14" id="KW-0285">Flavoprotein</keyword>
<dbReference type="Pfam" id="PF01687">
    <property type="entry name" value="Flavokinase"/>
    <property type="match status" value="1"/>
</dbReference>
<evidence type="ECO:0000256" key="5">
    <source>
        <dbReference type="ARBA" id="ARBA00022679"/>
    </source>
</evidence>
<dbReference type="NCBIfam" id="NF004162">
    <property type="entry name" value="PRK05627.1-5"/>
    <property type="match status" value="1"/>
</dbReference>
<dbReference type="CDD" id="cd02064">
    <property type="entry name" value="FAD_synthetase_N"/>
    <property type="match status" value="1"/>
</dbReference>
<dbReference type="InterPro" id="IPR002606">
    <property type="entry name" value="Riboflavin_kinase_bac"/>
</dbReference>
<name>A0A1T4K715_9FUSO</name>
<dbReference type="SUPFAM" id="SSF52374">
    <property type="entry name" value="Nucleotidylyl transferase"/>
    <property type="match status" value="1"/>
</dbReference>
<dbReference type="PIRSF" id="PIRSF004491">
    <property type="entry name" value="FAD_Synth"/>
    <property type="match status" value="1"/>
</dbReference>
<evidence type="ECO:0000256" key="11">
    <source>
        <dbReference type="ARBA" id="ARBA00023268"/>
    </source>
</evidence>
<accession>A0A1T4K715</accession>
<keyword evidence="7 14" id="KW-0547">Nucleotide-binding</keyword>
<comment type="pathway">
    <text evidence="2 14">Cofactor biosynthesis; FMN biosynthesis; FMN from riboflavin (ATP route): step 1/1.</text>
</comment>
<dbReference type="NCBIfam" id="TIGR00083">
    <property type="entry name" value="ribF"/>
    <property type="match status" value="1"/>
</dbReference>
<keyword evidence="10 14" id="KW-0067">ATP-binding</keyword>
<dbReference type="FunFam" id="3.40.50.620:FF:000021">
    <property type="entry name" value="Riboflavin biosynthesis protein"/>
    <property type="match status" value="1"/>
</dbReference>
<dbReference type="InterPro" id="IPR023468">
    <property type="entry name" value="Riboflavin_kinase"/>
</dbReference>